<comment type="caution">
    <text evidence="2">The sequence shown here is derived from an EMBL/GenBank/DDBJ whole genome shotgun (WGS) entry which is preliminary data.</text>
</comment>
<feature type="compositionally biased region" description="Basic and acidic residues" evidence="1">
    <location>
        <begin position="8"/>
        <end position="25"/>
    </location>
</feature>
<feature type="region of interest" description="Disordered" evidence="1">
    <location>
        <begin position="1"/>
        <end position="51"/>
    </location>
</feature>
<accession>A0A645BJC3</accession>
<gene>
    <name evidence="2" type="ORF">SDC9_112257</name>
</gene>
<reference evidence="2" key="1">
    <citation type="submission" date="2019-08" db="EMBL/GenBank/DDBJ databases">
        <authorList>
            <person name="Kucharzyk K."/>
            <person name="Murdoch R.W."/>
            <person name="Higgins S."/>
            <person name="Loffler F."/>
        </authorList>
    </citation>
    <scope>NUCLEOTIDE SEQUENCE</scope>
</reference>
<dbReference type="AlphaFoldDB" id="A0A645BJC3"/>
<evidence type="ECO:0000256" key="1">
    <source>
        <dbReference type="SAM" id="MobiDB-lite"/>
    </source>
</evidence>
<name>A0A645BJC3_9ZZZZ</name>
<evidence type="ECO:0000313" key="2">
    <source>
        <dbReference type="EMBL" id="MPM65362.1"/>
    </source>
</evidence>
<organism evidence="2">
    <name type="scientific">bioreactor metagenome</name>
    <dbReference type="NCBI Taxonomy" id="1076179"/>
    <lineage>
        <taxon>unclassified sequences</taxon>
        <taxon>metagenomes</taxon>
        <taxon>ecological metagenomes</taxon>
    </lineage>
</organism>
<feature type="compositionally biased region" description="Polar residues" evidence="1">
    <location>
        <begin position="42"/>
        <end position="51"/>
    </location>
</feature>
<sequence length="51" mass="5984">MGFQVEQPLKKEKKRNEKQVGDQRHPVVRQSEQKTVIGREGLQNNQQSHDD</sequence>
<dbReference type="EMBL" id="VSSQ01020475">
    <property type="protein sequence ID" value="MPM65362.1"/>
    <property type="molecule type" value="Genomic_DNA"/>
</dbReference>
<protein>
    <submittedName>
        <fullName evidence="2">Uncharacterized protein</fullName>
    </submittedName>
</protein>
<proteinExistence type="predicted"/>